<sequence>MPDAAITAARLWAPLEDSPAWATEVCALCSHPARDTLDDRLIDGVSRAAVAREFGVSPRQVSIHAAHMARQLATVVLARQEVKADRLITRVLDIDQSAKVLAEESEDGKTAVAALNTRLRAVDLLSKMTGLIQGDQVTNTRINAIVNVSGEELLKMAQDVLSTSGPPTPLLPPSKSHNPSSSRKAPKIIDIFPDS</sequence>
<accession>A0A6J5S9C9</accession>
<evidence type="ECO:0000313" key="3">
    <source>
        <dbReference type="EMBL" id="CAB4205354.1"/>
    </source>
</evidence>
<dbReference type="EMBL" id="LR797239">
    <property type="protein sequence ID" value="CAB4195924.1"/>
    <property type="molecule type" value="Genomic_DNA"/>
</dbReference>
<evidence type="ECO:0000313" key="2">
    <source>
        <dbReference type="EMBL" id="CAB4195924.1"/>
    </source>
</evidence>
<dbReference type="EMBL" id="LR797355">
    <property type="protein sequence ID" value="CAB4205354.1"/>
    <property type="molecule type" value="Genomic_DNA"/>
</dbReference>
<reference evidence="3" key="1">
    <citation type="submission" date="2020-05" db="EMBL/GenBank/DDBJ databases">
        <authorList>
            <person name="Chiriac C."/>
            <person name="Salcher M."/>
            <person name="Ghai R."/>
            <person name="Kavagutti S V."/>
        </authorList>
    </citation>
    <scope>NUCLEOTIDE SEQUENCE</scope>
</reference>
<feature type="region of interest" description="Disordered" evidence="1">
    <location>
        <begin position="164"/>
        <end position="195"/>
    </location>
</feature>
<evidence type="ECO:0000256" key="1">
    <source>
        <dbReference type="SAM" id="MobiDB-lite"/>
    </source>
</evidence>
<protein>
    <submittedName>
        <fullName evidence="3">Uncharacterized protein</fullName>
    </submittedName>
</protein>
<gene>
    <name evidence="2" type="ORF">UFOVP1287_40</name>
    <name evidence="3" type="ORF">UFOVP1408_73</name>
</gene>
<organism evidence="3">
    <name type="scientific">uncultured Caudovirales phage</name>
    <dbReference type="NCBI Taxonomy" id="2100421"/>
    <lineage>
        <taxon>Viruses</taxon>
        <taxon>Duplodnaviria</taxon>
        <taxon>Heunggongvirae</taxon>
        <taxon>Uroviricota</taxon>
        <taxon>Caudoviricetes</taxon>
        <taxon>Peduoviridae</taxon>
        <taxon>Maltschvirus</taxon>
        <taxon>Maltschvirus maltsch</taxon>
    </lineage>
</organism>
<name>A0A6J5S9C9_9CAUD</name>
<proteinExistence type="predicted"/>